<dbReference type="AlphaFoldDB" id="A0A9P7UPY1"/>
<accession>A0A9P7UPY1</accession>
<evidence type="ECO:0000313" key="2">
    <source>
        <dbReference type="Proteomes" id="UP001049176"/>
    </source>
</evidence>
<dbReference type="InterPro" id="IPR032466">
    <property type="entry name" value="Metal_Hydrolase"/>
</dbReference>
<evidence type="ECO:0008006" key="3">
    <source>
        <dbReference type="Google" id="ProtNLM"/>
    </source>
</evidence>
<organism evidence="1 2">
    <name type="scientific">Marasmius oreades</name>
    <name type="common">fairy-ring Marasmius</name>
    <dbReference type="NCBI Taxonomy" id="181124"/>
    <lineage>
        <taxon>Eukaryota</taxon>
        <taxon>Fungi</taxon>
        <taxon>Dikarya</taxon>
        <taxon>Basidiomycota</taxon>
        <taxon>Agaricomycotina</taxon>
        <taxon>Agaricomycetes</taxon>
        <taxon>Agaricomycetidae</taxon>
        <taxon>Agaricales</taxon>
        <taxon>Marasmiineae</taxon>
        <taxon>Marasmiaceae</taxon>
        <taxon>Marasmius</taxon>
    </lineage>
</organism>
<reference evidence="1" key="1">
    <citation type="journal article" date="2021" name="Genome Biol. Evol.">
        <title>The assembled and annotated genome of the fairy-ring fungus Marasmius oreades.</title>
        <authorList>
            <person name="Hiltunen M."/>
            <person name="Ament-Velasquez S.L."/>
            <person name="Johannesson H."/>
        </authorList>
    </citation>
    <scope>NUCLEOTIDE SEQUENCE</scope>
    <source>
        <strain evidence="1">03SP1</strain>
    </source>
</reference>
<evidence type="ECO:0000313" key="1">
    <source>
        <dbReference type="EMBL" id="KAG7088456.1"/>
    </source>
</evidence>
<dbReference type="KEGG" id="more:E1B28_012447"/>
<keyword evidence="2" id="KW-1185">Reference proteome</keyword>
<dbReference type="OrthoDB" id="10266980at2759"/>
<dbReference type="PANTHER" id="PTHR32027">
    <property type="entry name" value="CYTOSINE DEAMINASE"/>
    <property type="match status" value="1"/>
</dbReference>
<dbReference type="EMBL" id="CM032188">
    <property type="protein sequence ID" value="KAG7088456.1"/>
    <property type="molecule type" value="Genomic_DNA"/>
</dbReference>
<proteinExistence type="predicted"/>
<name>A0A9P7UPY1_9AGAR</name>
<dbReference type="GO" id="GO:0016814">
    <property type="term" value="F:hydrolase activity, acting on carbon-nitrogen (but not peptide) bonds, in cyclic amidines"/>
    <property type="evidence" value="ECO:0007669"/>
    <property type="project" value="TreeGrafter"/>
</dbReference>
<dbReference type="SUPFAM" id="SSF51556">
    <property type="entry name" value="Metallo-dependent hydrolases"/>
    <property type="match status" value="1"/>
</dbReference>
<gene>
    <name evidence="1" type="ORF">E1B28_012447</name>
</gene>
<sequence>MHENRETQQTPNLGPRNLLITNVRIAASENQVDVECREGKVVNLWPASSQSTVPSQKNMDPTSTETLDGLGGMMIPSLCHSHIHLDKCFILRRGGDIVRGDFLEAMAVTANAKAEFSSDTEDLLQRGRKLIYDSVECGVTSIRAHVEVDTVMGLNGIDAALKLKEEFKPVCDIQIAAFAQERLFDAVHDTEPGSNYRLLLEAIDREGVDVIGSAPYVEPSTEQAKKNIGLILEAASTRALHVDFHLDFSLDPAIEPLIYEVIAQVKKLGPHFKPRITIGHATRLQLLTPEQWRDLIHEIGDLPLTFVALPNTDTYMQGRGAVDTPLGAPRSTLRVPYLKKQHGLEVAMSVNNIENAFTPQGPLDPLALCTFGVAIFQAATTEDLENLLRSVTITSKLAIGQKDNHHDLAPNVGDPADFVILHGTRTLAQAVLNPSYDRTTIKAGVVVARRQSKRSFFPFTEG</sequence>
<dbReference type="PANTHER" id="PTHR32027:SF0">
    <property type="entry name" value="CYTOSINE DEAMINASE"/>
    <property type="match status" value="1"/>
</dbReference>
<dbReference type="GeneID" id="66081522"/>
<comment type="caution">
    <text evidence="1">The sequence shown here is derived from an EMBL/GenBank/DDBJ whole genome shotgun (WGS) entry which is preliminary data.</text>
</comment>
<protein>
    <recommendedName>
        <fullName evidence="3">Metallo-dependent hydrolase</fullName>
    </recommendedName>
</protein>
<dbReference type="InterPro" id="IPR052349">
    <property type="entry name" value="Metallo-hydrolase_Enzymes"/>
</dbReference>
<dbReference type="RefSeq" id="XP_043004927.1">
    <property type="nucleotide sequence ID" value="XM_043157560.1"/>
</dbReference>
<dbReference type="Gene3D" id="3.20.20.140">
    <property type="entry name" value="Metal-dependent hydrolases"/>
    <property type="match status" value="1"/>
</dbReference>
<dbReference type="Proteomes" id="UP001049176">
    <property type="component" value="Chromosome 8"/>
</dbReference>